<organism evidence="1">
    <name type="scientific">marine metagenome</name>
    <dbReference type="NCBI Taxonomy" id="408172"/>
    <lineage>
        <taxon>unclassified sequences</taxon>
        <taxon>metagenomes</taxon>
        <taxon>ecological metagenomes</taxon>
    </lineage>
</organism>
<gene>
    <name evidence="1" type="ORF">METZ01_LOCUS458413</name>
</gene>
<dbReference type="EMBL" id="UINC01191095">
    <property type="protein sequence ID" value="SVE05559.1"/>
    <property type="molecule type" value="Genomic_DNA"/>
</dbReference>
<accession>A0A383AD99</accession>
<proteinExistence type="predicted"/>
<dbReference type="AlphaFoldDB" id="A0A383AD99"/>
<reference evidence="1" key="1">
    <citation type="submission" date="2018-05" db="EMBL/GenBank/DDBJ databases">
        <authorList>
            <person name="Lanie J.A."/>
            <person name="Ng W.-L."/>
            <person name="Kazmierczak K.M."/>
            <person name="Andrzejewski T.M."/>
            <person name="Davidsen T.M."/>
            <person name="Wayne K.J."/>
            <person name="Tettelin H."/>
            <person name="Glass J.I."/>
            <person name="Rusch D."/>
            <person name="Podicherti R."/>
            <person name="Tsui H.-C.T."/>
            <person name="Winkler M.E."/>
        </authorList>
    </citation>
    <scope>NUCLEOTIDE SEQUENCE</scope>
</reference>
<sequence length="30" mass="3676">MILKNSLGYINQFFFFISNQTRKFYLNSKI</sequence>
<evidence type="ECO:0000313" key="1">
    <source>
        <dbReference type="EMBL" id="SVE05559.1"/>
    </source>
</evidence>
<protein>
    <submittedName>
        <fullName evidence="1">Uncharacterized protein</fullName>
    </submittedName>
</protein>
<feature type="non-terminal residue" evidence="1">
    <location>
        <position position="30"/>
    </location>
</feature>
<name>A0A383AD99_9ZZZZ</name>